<comment type="subcellular location">
    <subcellularLocation>
        <location evidence="1">Mitochondrion</location>
    </subcellularLocation>
</comment>
<dbReference type="AlphaFoldDB" id="A0A139HKW0"/>
<dbReference type="EMBL" id="LFZN01000033">
    <property type="protein sequence ID" value="KXT03141.1"/>
    <property type="molecule type" value="Genomic_DNA"/>
</dbReference>
<evidence type="ECO:0000256" key="3">
    <source>
        <dbReference type="ARBA" id="ARBA00022679"/>
    </source>
</evidence>
<dbReference type="GO" id="GO:0005524">
    <property type="term" value="F:ATP binding"/>
    <property type="evidence" value="ECO:0007669"/>
    <property type="project" value="InterPro"/>
</dbReference>
<dbReference type="Gene3D" id="3.40.640.10">
    <property type="entry name" value="Type I PLP-dependent aspartate aminotransferase-like (Major domain)"/>
    <property type="match status" value="1"/>
</dbReference>
<dbReference type="InterPro" id="IPR015424">
    <property type="entry name" value="PyrdxlP-dep_Trfase"/>
</dbReference>
<dbReference type="HAMAP" id="MF_00336">
    <property type="entry name" value="BioD"/>
    <property type="match status" value="1"/>
</dbReference>
<dbReference type="UniPathway" id="UPA00078"/>
<dbReference type="GO" id="GO:0030170">
    <property type="term" value="F:pyridoxal phosphate binding"/>
    <property type="evidence" value="ECO:0007669"/>
    <property type="project" value="InterPro"/>
</dbReference>
<dbReference type="InterPro" id="IPR015422">
    <property type="entry name" value="PyrdxlP-dep_Trfase_small"/>
</dbReference>
<dbReference type="InterPro" id="IPR027417">
    <property type="entry name" value="P-loop_NTPase"/>
</dbReference>
<dbReference type="GO" id="GO:0005739">
    <property type="term" value="C:mitochondrion"/>
    <property type="evidence" value="ECO:0007669"/>
    <property type="project" value="UniProtKB-SubCell"/>
</dbReference>
<keyword evidence="3" id="KW-0808">Transferase</keyword>
<proteinExistence type="inferred from homology"/>
<keyword evidence="6" id="KW-1185">Reference proteome</keyword>
<evidence type="ECO:0000256" key="4">
    <source>
        <dbReference type="ARBA" id="ARBA00022898"/>
    </source>
</evidence>
<dbReference type="Proteomes" id="UP000070133">
    <property type="component" value="Unassembled WGS sequence"/>
</dbReference>
<dbReference type="OrthoDB" id="425114at2759"/>
<keyword evidence="4" id="KW-0663">Pyridoxal phosphate</keyword>
<dbReference type="STRING" id="321146.A0A139HKW0"/>
<comment type="caution">
    <text evidence="5">The sequence shown here is derived from an EMBL/GenBank/DDBJ whole genome shotgun (WGS) entry which is preliminary data.</text>
</comment>
<name>A0A139HKW0_9PEZI</name>
<protein>
    <recommendedName>
        <fullName evidence="7">Dethiobiotin synthase</fullName>
    </recommendedName>
</protein>
<dbReference type="Pfam" id="PF00202">
    <property type="entry name" value="Aminotran_3"/>
    <property type="match status" value="2"/>
</dbReference>
<dbReference type="InterPro" id="IPR004472">
    <property type="entry name" value="DTB_synth_BioD"/>
</dbReference>
<dbReference type="GO" id="GO:0004141">
    <property type="term" value="F:dethiobiotin synthase activity"/>
    <property type="evidence" value="ECO:0007669"/>
    <property type="project" value="InterPro"/>
</dbReference>
<dbReference type="Pfam" id="PF13500">
    <property type="entry name" value="AAA_26"/>
    <property type="match status" value="1"/>
</dbReference>
<evidence type="ECO:0000256" key="1">
    <source>
        <dbReference type="ARBA" id="ARBA00004173"/>
    </source>
</evidence>
<dbReference type="PANTHER" id="PTHR42684:SF3">
    <property type="entry name" value="ADENOSYLMETHIONINE-8-AMINO-7-OXONONANOATE AMINOTRANSFERASE"/>
    <property type="match status" value="1"/>
</dbReference>
<dbReference type="CDD" id="cd03109">
    <property type="entry name" value="DTBS"/>
    <property type="match status" value="1"/>
</dbReference>
<dbReference type="InterPro" id="IPR049704">
    <property type="entry name" value="Aminotrans_3_PPA_site"/>
</dbReference>
<dbReference type="Gene3D" id="3.90.1150.10">
    <property type="entry name" value="Aspartate Aminotransferase, domain 1"/>
    <property type="match status" value="1"/>
</dbReference>
<dbReference type="PROSITE" id="PS00600">
    <property type="entry name" value="AA_TRANSFER_CLASS_3"/>
    <property type="match status" value="1"/>
</dbReference>
<dbReference type="InterPro" id="IPR005814">
    <property type="entry name" value="Aminotrans_3"/>
</dbReference>
<keyword evidence="2" id="KW-0032">Aminotransferase</keyword>
<dbReference type="GO" id="GO:0009102">
    <property type="term" value="P:biotin biosynthetic process"/>
    <property type="evidence" value="ECO:0007669"/>
    <property type="project" value="UniProtKB-UniPathway"/>
</dbReference>
<sequence>MRQVGSVLWPKLRVLQVYGANTGVGKTIFSSILCRAFQKKIRNVNYLKPVSTGPFDEADDHHISTLGGAVSSRCLYQFDEPVSPHIAVRSAGTPVTDAQVLEKVYDELKGYAHGRDGVAIVETAGGVLSPSPSGSSQADLYRPLRLPTFLVGDYNLGGIGTTISAWESLHLRGYDVSSIALFSEDRYGNHSYLKDYFRDRNISTFAIPPPPARQASVDEDVRQMQEYYEKSSQHHEVESFIRQFLVEHDKRINDLRDMPEAADKTIWHPFMQHSERSKDTIMAWDSAYGDHFQSYSLKRDVEDYAPRAMSEKSILKPAFDGSASWWTQGLGHGNPKLALTAAHAAGRYGHVMFGGAIHQPGLELAKTITAKSGNTKLAKVFYSDNGSTGMEVAVKMGLRAAINRWQPQDPRSLDVRIVGLKNSYHGDTIGTMDCSEPSIYNEKVEWYKGRGIWLDFPTIKMRQGQWQLDTIGENFPKRHFNSLTDVFALDQRNEDYESYKQHIRETLIEQVSGTNIRLGALIIEPILLGAGGMMFCDPLFQKCFVEVCQELYDSEGNLTTRPASSQASPDWSGMPVIFDEVFTGLYRLGRFSAASFLGVQPDIVVNAKLLTGGLLPLCTTTASQSIFEAFLSNDKTDALLHGHSYTAHPIGCAVANESLRQLMSLDKDGSWESYKSDWSSRGYSYGVSYQGSDADHPWSMWSQNFVSAISYKNSVDSVFALGSVLAIALKDPKGSGYASTAATGLRDQLLAREGADGAVIHSRVLGNVLYLMAAMTTPEETVRGIEETVLNTI</sequence>
<reference evidence="5 6" key="1">
    <citation type="submission" date="2015-07" db="EMBL/GenBank/DDBJ databases">
        <title>Comparative genomics of the Sigatoka disease complex on banana suggests a link between parallel evolutionary changes in Pseudocercospora fijiensis and Pseudocercospora eumusae and increased virulence on the banana host.</title>
        <authorList>
            <person name="Chang T.-C."/>
            <person name="Salvucci A."/>
            <person name="Crous P.W."/>
            <person name="Stergiopoulos I."/>
        </authorList>
    </citation>
    <scope>NUCLEOTIDE SEQUENCE [LARGE SCALE GENOMIC DNA]</scope>
    <source>
        <strain evidence="5 6">CBS 114824</strain>
    </source>
</reference>
<evidence type="ECO:0000313" key="5">
    <source>
        <dbReference type="EMBL" id="KXT03141.1"/>
    </source>
</evidence>
<dbReference type="GO" id="GO:0000287">
    <property type="term" value="F:magnesium ion binding"/>
    <property type="evidence" value="ECO:0007669"/>
    <property type="project" value="InterPro"/>
</dbReference>
<dbReference type="InterPro" id="IPR015421">
    <property type="entry name" value="PyrdxlP-dep_Trfase_major"/>
</dbReference>
<organism evidence="5 6">
    <name type="scientific">Pseudocercospora eumusae</name>
    <dbReference type="NCBI Taxonomy" id="321146"/>
    <lineage>
        <taxon>Eukaryota</taxon>
        <taxon>Fungi</taxon>
        <taxon>Dikarya</taxon>
        <taxon>Ascomycota</taxon>
        <taxon>Pezizomycotina</taxon>
        <taxon>Dothideomycetes</taxon>
        <taxon>Dothideomycetidae</taxon>
        <taxon>Mycosphaerellales</taxon>
        <taxon>Mycosphaerellaceae</taxon>
        <taxon>Pseudocercospora</taxon>
    </lineage>
</organism>
<dbReference type="SUPFAM" id="SSF53383">
    <property type="entry name" value="PLP-dependent transferases"/>
    <property type="match status" value="1"/>
</dbReference>
<gene>
    <name evidence="5" type="ORF">AC578_7706</name>
</gene>
<dbReference type="GO" id="GO:0004015">
    <property type="term" value="F:adenosylmethionine-8-amino-7-oxononanoate transaminase activity"/>
    <property type="evidence" value="ECO:0007669"/>
    <property type="project" value="TreeGrafter"/>
</dbReference>
<dbReference type="PANTHER" id="PTHR42684">
    <property type="entry name" value="ADENOSYLMETHIONINE-8-AMINO-7-OXONONANOATE AMINOTRANSFERASE"/>
    <property type="match status" value="1"/>
</dbReference>
<evidence type="ECO:0008006" key="7">
    <source>
        <dbReference type="Google" id="ProtNLM"/>
    </source>
</evidence>
<dbReference type="SUPFAM" id="SSF52540">
    <property type="entry name" value="P-loop containing nucleoside triphosphate hydrolases"/>
    <property type="match status" value="1"/>
</dbReference>
<accession>A0A139HKW0</accession>
<dbReference type="Gene3D" id="3.40.50.300">
    <property type="entry name" value="P-loop containing nucleotide triphosphate hydrolases"/>
    <property type="match status" value="1"/>
</dbReference>
<evidence type="ECO:0000256" key="2">
    <source>
        <dbReference type="ARBA" id="ARBA00022576"/>
    </source>
</evidence>
<evidence type="ECO:0000313" key="6">
    <source>
        <dbReference type="Proteomes" id="UP000070133"/>
    </source>
</evidence>